<feature type="chain" id="PRO_5045434591" description="Cytochrome c domain-containing protein" evidence="5">
    <location>
        <begin position="22"/>
        <end position="209"/>
    </location>
</feature>
<sequence>MRPLPLLAAALAVSAAFPALAAGKPARPPGKTQLIQRGGYLVRVAGCHDCHTPMRFDKELGAPVPMMERMLSGHPADAPDPVGKYAQGDMGVMGATMTSFAMPFGIVYAPNLTPDVETGLGRWTEQQFMGALRTGRHMGLEDGRPVLPPMPWPNLAAATDEDLRAIWAYLRSIPPVKNQVPENKVTPEAIAELEKVAGKMEAMMAKAKK</sequence>
<dbReference type="Proteomes" id="UP001162734">
    <property type="component" value="Chromosome"/>
</dbReference>
<keyword evidence="1 4" id="KW-0349">Heme</keyword>
<name>A0ABM7XED4_9BACT</name>
<dbReference type="InterPro" id="IPR036909">
    <property type="entry name" value="Cyt_c-like_dom_sf"/>
</dbReference>
<feature type="domain" description="Cytochrome c" evidence="6">
    <location>
        <begin position="33"/>
        <end position="174"/>
    </location>
</feature>
<evidence type="ECO:0000256" key="4">
    <source>
        <dbReference type="PROSITE-ProRule" id="PRU00433"/>
    </source>
</evidence>
<dbReference type="PANTHER" id="PTHR35008">
    <property type="entry name" value="BLL4482 PROTEIN-RELATED"/>
    <property type="match status" value="1"/>
</dbReference>
<evidence type="ECO:0000256" key="2">
    <source>
        <dbReference type="ARBA" id="ARBA00022723"/>
    </source>
</evidence>
<dbReference type="RefSeq" id="WP_248342635.1">
    <property type="nucleotide sequence ID" value="NZ_AP025592.1"/>
</dbReference>
<keyword evidence="3 4" id="KW-0408">Iron</keyword>
<dbReference type="InterPro" id="IPR051459">
    <property type="entry name" value="Cytochrome_c-type_DH"/>
</dbReference>
<proteinExistence type="predicted"/>
<dbReference type="PANTHER" id="PTHR35008:SF8">
    <property type="entry name" value="ALCOHOL DEHYDROGENASE CYTOCHROME C SUBUNIT"/>
    <property type="match status" value="1"/>
</dbReference>
<feature type="signal peptide" evidence="5">
    <location>
        <begin position="1"/>
        <end position="21"/>
    </location>
</feature>
<protein>
    <recommendedName>
        <fullName evidence="6">Cytochrome c domain-containing protein</fullName>
    </recommendedName>
</protein>
<dbReference type="PROSITE" id="PS51007">
    <property type="entry name" value="CYTC"/>
    <property type="match status" value="1"/>
</dbReference>
<evidence type="ECO:0000256" key="5">
    <source>
        <dbReference type="SAM" id="SignalP"/>
    </source>
</evidence>
<reference evidence="8" key="1">
    <citation type="journal article" date="2022" name="Int. J. Syst. Evol. Microbiol.">
        <title>Anaeromyxobacter oryzae sp. nov., Anaeromyxobacter diazotrophicus sp. nov. and Anaeromyxobacter paludicola sp. nov., isolated from paddy soils.</title>
        <authorList>
            <person name="Itoh H."/>
            <person name="Xu Z."/>
            <person name="Mise K."/>
            <person name="Masuda Y."/>
            <person name="Ushijima N."/>
            <person name="Hayakawa C."/>
            <person name="Shiratori Y."/>
            <person name="Senoo K."/>
        </authorList>
    </citation>
    <scope>NUCLEOTIDE SEQUENCE [LARGE SCALE GENOMIC DNA]</scope>
    <source>
        <strain evidence="8">Red630</strain>
    </source>
</reference>
<evidence type="ECO:0000256" key="1">
    <source>
        <dbReference type="ARBA" id="ARBA00022617"/>
    </source>
</evidence>
<evidence type="ECO:0000256" key="3">
    <source>
        <dbReference type="ARBA" id="ARBA00023004"/>
    </source>
</evidence>
<evidence type="ECO:0000313" key="7">
    <source>
        <dbReference type="EMBL" id="BDG10238.1"/>
    </source>
</evidence>
<dbReference type="EMBL" id="AP025592">
    <property type="protein sequence ID" value="BDG10238.1"/>
    <property type="molecule type" value="Genomic_DNA"/>
</dbReference>
<organism evidence="7 8">
    <name type="scientific">Anaeromyxobacter paludicola</name>
    <dbReference type="NCBI Taxonomy" id="2918171"/>
    <lineage>
        <taxon>Bacteria</taxon>
        <taxon>Pseudomonadati</taxon>
        <taxon>Myxococcota</taxon>
        <taxon>Myxococcia</taxon>
        <taxon>Myxococcales</taxon>
        <taxon>Cystobacterineae</taxon>
        <taxon>Anaeromyxobacteraceae</taxon>
        <taxon>Anaeromyxobacter</taxon>
    </lineage>
</organism>
<gene>
    <name evidence="7" type="ORF">AMPC_33510</name>
</gene>
<dbReference type="InterPro" id="IPR009056">
    <property type="entry name" value="Cyt_c-like_dom"/>
</dbReference>
<keyword evidence="8" id="KW-1185">Reference proteome</keyword>
<dbReference type="SUPFAM" id="SSF46626">
    <property type="entry name" value="Cytochrome c"/>
    <property type="match status" value="1"/>
</dbReference>
<keyword evidence="2 4" id="KW-0479">Metal-binding</keyword>
<evidence type="ECO:0000259" key="6">
    <source>
        <dbReference type="PROSITE" id="PS51007"/>
    </source>
</evidence>
<accession>A0ABM7XED4</accession>
<evidence type="ECO:0000313" key="8">
    <source>
        <dbReference type="Proteomes" id="UP001162734"/>
    </source>
</evidence>
<dbReference type="Gene3D" id="1.10.760.10">
    <property type="entry name" value="Cytochrome c-like domain"/>
    <property type="match status" value="1"/>
</dbReference>
<keyword evidence="5" id="KW-0732">Signal</keyword>